<dbReference type="GO" id="GO:0004400">
    <property type="term" value="F:histidinol-phosphate transaminase activity"/>
    <property type="evidence" value="ECO:0007669"/>
    <property type="project" value="UniProtKB-UniRule"/>
</dbReference>
<keyword evidence="9" id="KW-0368">Histidine biosynthesis</keyword>
<feature type="modified residue" description="N6-(pyridoxal phosphate)lysine" evidence="9">
    <location>
        <position position="238"/>
    </location>
</feature>
<evidence type="ECO:0000256" key="7">
    <source>
        <dbReference type="ARBA" id="ARBA00022898"/>
    </source>
</evidence>
<dbReference type="PROSITE" id="PS00599">
    <property type="entry name" value="AA_TRANSFER_CLASS_2"/>
    <property type="match status" value="1"/>
</dbReference>
<comment type="similarity">
    <text evidence="3 9">Belongs to the class-II pyridoxal-phosphate-dependent aminotransferase family. Histidinol-phosphate aminotransferase subfamily.</text>
</comment>
<comment type="catalytic activity">
    <reaction evidence="8 9">
        <text>L-histidinol phosphate + 2-oxoglutarate = 3-(imidazol-4-yl)-2-oxopropyl phosphate + L-glutamate</text>
        <dbReference type="Rhea" id="RHEA:23744"/>
        <dbReference type="ChEBI" id="CHEBI:16810"/>
        <dbReference type="ChEBI" id="CHEBI:29985"/>
        <dbReference type="ChEBI" id="CHEBI:57766"/>
        <dbReference type="ChEBI" id="CHEBI:57980"/>
        <dbReference type="EC" id="2.6.1.9"/>
    </reaction>
</comment>
<evidence type="ECO:0000313" key="12">
    <source>
        <dbReference type="Proteomes" id="UP000540989"/>
    </source>
</evidence>
<dbReference type="EMBL" id="JACHIP010000002">
    <property type="protein sequence ID" value="MBB5056852.1"/>
    <property type="molecule type" value="Genomic_DNA"/>
</dbReference>
<comment type="cofactor">
    <cofactor evidence="1 9">
        <name>pyridoxal 5'-phosphate</name>
        <dbReference type="ChEBI" id="CHEBI:597326"/>
    </cofactor>
</comment>
<evidence type="ECO:0000256" key="9">
    <source>
        <dbReference type="HAMAP-Rule" id="MF_01023"/>
    </source>
</evidence>
<name>A0A7W8E2S7_9BACT</name>
<reference evidence="11 12" key="1">
    <citation type="submission" date="2020-08" db="EMBL/GenBank/DDBJ databases">
        <title>Genomic Encyclopedia of Type Strains, Phase IV (KMG-V): Genome sequencing to study the core and pangenomes of soil and plant-associated prokaryotes.</title>
        <authorList>
            <person name="Whitman W."/>
        </authorList>
    </citation>
    <scope>NUCLEOTIDE SEQUENCE [LARGE SCALE GENOMIC DNA]</scope>
    <source>
        <strain evidence="11 12">M8UP14</strain>
    </source>
</reference>
<evidence type="ECO:0000259" key="10">
    <source>
        <dbReference type="Pfam" id="PF00155"/>
    </source>
</evidence>
<feature type="domain" description="Aminotransferase class I/classII large" evidence="10">
    <location>
        <begin position="43"/>
        <end position="370"/>
    </location>
</feature>
<dbReference type="PANTHER" id="PTHR43643">
    <property type="entry name" value="HISTIDINOL-PHOSPHATE AMINOTRANSFERASE 2"/>
    <property type="match status" value="1"/>
</dbReference>
<dbReference type="InterPro" id="IPR050106">
    <property type="entry name" value="HistidinolP_aminotransfase"/>
</dbReference>
<gene>
    <name evidence="9" type="primary">hisC</name>
    <name evidence="11" type="ORF">HDF16_001537</name>
</gene>
<evidence type="ECO:0000256" key="6">
    <source>
        <dbReference type="ARBA" id="ARBA00022679"/>
    </source>
</evidence>
<comment type="caution">
    <text evidence="11">The sequence shown here is derived from an EMBL/GenBank/DDBJ whole genome shotgun (WGS) entry which is preliminary data.</text>
</comment>
<dbReference type="GO" id="GO:0030170">
    <property type="term" value="F:pyridoxal phosphate binding"/>
    <property type="evidence" value="ECO:0007669"/>
    <property type="project" value="InterPro"/>
</dbReference>
<keyword evidence="7 9" id="KW-0663">Pyridoxal phosphate</keyword>
<dbReference type="InterPro" id="IPR001917">
    <property type="entry name" value="Aminotrans_II_pyridoxalP_BS"/>
</dbReference>
<proteinExistence type="inferred from homology"/>
<evidence type="ECO:0000256" key="2">
    <source>
        <dbReference type="ARBA" id="ARBA00005011"/>
    </source>
</evidence>
<accession>A0A7W8E2S7</accession>
<dbReference type="UniPathway" id="UPA00031">
    <property type="reaction ID" value="UER00012"/>
</dbReference>
<dbReference type="Gene3D" id="3.40.640.10">
    <property type="entry name" value="Type I PLP-dependent aspartate aminotransferase-like (Major domain)"/>
    <property type="match status" value="1"/>
</dbReference>
<comment type="pathway">
    <text evidence="2 9">Amino-acid biosynthesis; L-histidine biosynthesis; L-histidine from 5-phospho-alpha-D-ribose 1-diphosphate: step 7/9.</text>
</comment>
<comment type="subunit">
    <text evidence="4 9">Homodimer.</text>
</comment>
<dbReference type="CDD" id="cd00609">
    <property type="entry name" value="AAT_like"/>
    <property type="match status" value="1"/>
</dbReference>
<dbReference type="AlphaFoldDB" id="A0A7W8E2S7"/>
<evidence type="ECO:0000256" key="1">
    <source>
        <dbReference type="ARBA" id="ARBA00001933"/>
    </source>
</evidence>
<dbReference type="PANTHER" id="PTHR43643:SF3">
    <property type="entry name" value="HISTIDINOL-PHOSPHATE AMINOTRANSFERASE"/>
    <property type="match status" value="1"/>
</dbReference>
<dbReference type="EC" id="2.6.1.9" evidence="9"/>
<sequence>MTTGTLNELKPFLGATRAAIRELPLYNSGLSIDYVRKHYGVEKIAKLGSNENPYGPSPKVIAAVASAAAEIGLYPDASCDSLRAVLAGYLQVAPEQLIFGNGSEDLISVAVHTFLSPGDQVVTFAPSFGLHVIWPQSVGADVATVSIGVDYKMDVDEVMAALTPGVRMLLFGNPSNPAGTSISAEDLRSILNHLTPETLVLFDEAYLEYAMADPSYPDFHSILAEFNIPWLMLRTFSKAYGLAGLRIGYAIASDPEIIQLMDRVRAPFNVNRLAQIGAIAALEDRGYVDSVVTRTVAERERMRAELELMGDTAAPSLTNFLFLDARTNASEIARRLLPGGVIVKPWMEPAFNTHIRVSVGSREANDQFLAAWKALAR</sequence>
<organism evidence="11 12">
    <name type="scientific">Granulicella aggregans</name>
    <dbReference type="NCBI Taxonomy" id="474949"/>
    <lineage>
        <taxon>Bacteria</taxon>
        <taxon>Pseudomonadati</taxon>
        <taxon>Acidobacteriota</taxon>
        <taxon>Terriglobia</taxon>
        <taxon>Terriglobales</taxon>
        <taxon>Acidobacteriaceae</taxon>
        <taxon>Granulicella</taxon>
    </lineage>
</organism>
<keyword evidence="5 9" id="KW-0032">Aminotransferase</keyword>
<dbReference type="NCBIfam" id="TIGR01141">
    <property type="entry name" value="hisC"/>
    <property type="match status" value="1"/>
</dbReference>
<keyword evidence="6 9" id="KW-0808">Transferase</keyword>
<protein>
    <recommendedName>
        <fullName evidence="9">Histidinol-phosphate aminotransferase</fullName>
        <ecNumber evidence="9">2.6.1.9</ecNumber>
    </recommendedName>
    <alternativeName>
        <fullName evidence="9">Imidazole acetol-phosphate transaminase</fullName>
    </alternativeName>
</protein>
<dbReference type="GO" id="GO:0000105">
    <property type="term" value="P:L-histidine biosynthetic process"/>
    <property type="evidence" value="ECO:0007669"/>
    <property type="project" value="UniProtKB-UniRule"/>
</dbReference>
<evidence type="ECO:0000256" key="4">
    <source>
        <dbReference type="ARBA" id="ARBA00011738"/>
    </source>
</evidence>
<keyword evidence="12" id="KW-1185">Reference proteome</keyword>
<dbReference type="Pfam" id="PF00155">
    <property type="entry name" value="Aminotran_1_2"/>
    <property type="match status" value="1"/>
</dbReference>
<keyword evidence="9" id="KW-0028">Amino-acid biosynthesis</keyword>
<dbReference type="HAMAP" id="MF_01023">
    <property type="entry name" value="HisC_aminotrans_2"/>
    <property type="match status" value="1"/>
</dbReference>
<dbReference type="Proteomes" id="UP000540989">
    <property type="component" value="Unassembled WGS sequence"/>
</dbReference>
<evidence type="ECO:0000256" key="5">
    <source>
        <dbReference type="ARBA" id="ARBA00022576"/>
    </source>
</evidence>
<dbReference type="InterPro" id="IPR015424">
    <property type="entry name" value="PyrdxlP-dep_Trfase"/>
</dbReference>
<dbReference type="SUPFAM" id="SSF53383">
    <property type="entry name" value="PLP-dependent transferases"/>
    <property type="match status" value="1"/>
</dbReference>
<dbReference type="Gene3D" id="3.90.1150.10">
    <property type="entry name" value="Aspartate Aminotransferase, domain 1"/>
    <property type="match status" value="1"/>
</dbReference>
<dbReference type="InterPro" id="IPR015422">
    <property type="entry name" value="PyrdxlP-dep_Trfase_small"/>
</dbReference>
<evidence type="ECO:0000256" key="3">
    <source>
        <dbReference type="ARBA" id="ARBA00007970"/>
    </source>
</evidence>
<evidence type="ECO:0000313" key="11">
    <source>
        <dbReference type="EMBL" id="MBB5056852.1"/>
    </source>
</evidence>
<dbReference type="InterPro" id="IPR005861">
    <property type="entry name" value="HisP_aminotrans"/>
</dbReference>
<evidence type="ECO:0000256" key="8">
    <source>
        <dbReference type="ARBA" id="ARBA00047481"/>
    </source>
</evidence>
<dbReference type="InterPro" id="IPR015421">
    <property type="entry name" value="PyrdxlP-dep_Trfase_major"/>
</dbReference>
<dbReference type="RefSeq" id="WP_221312590.1">
    <property type="nucleotide sequence ID" value="NZ_JACHIP010000002.1"/>
</dbReference>
<dbReference type="InterPro" id="IPR004839">
    <property type="entry name" value="Aminotransferase_I/II_large"/>
</dbReference>